<proteinExistence type="predicted"/>
<evidence type="ECO:0000313" key="1">
    <source>
        <dbReference type="EMBL" id="EGV91201.1"/>
    </source>
</evidence>
<accession>G3IQ78</accession>
<dbReference type="InParanoid" id="G3IQ78"/>
<sequence>MAVTLMMPTRVVFIIKMPSVKMEMAWVSLATFSREKEGMKFSTGKSPLSVRG</sequence>
<dbReference type="AlphaFoldDB" id="G3IQ78"/>
<dbReference type="Proteomes" id="UP000001075">
    <property type="component" value="Unassembled WGS sequence"/>
</dbReference>
<protein>
    <submittedName>
        <fullName evidence="1">Uncharacterized protein</fullName>
    </submittedName>
</protein>
<gene>
    <name evidence="1" type="ORF">I79_026176</name>
</gene>
<reference evidence="2" key="1">
    <citation type="journal article" date="2011" name="Nat. Biotechnol.">
        <title>The genomic sequence of the Chinese hamster ovary (CHO)-K1 cell line.</title>
        <authorList>
            <person name="Xu X."/>
            <person name="Nagarajan H."/>
            <person name="Lewis N.E."/>
            <person name="Pan S."/>
            <person name="Cai Z."/>
            <person name="Liu X."/>
            <person name="Chen W."/>
            <person name="Xie M."/>
            <person name="Wang W."/>
            <person name="Hammond S."/>
            <person name="Andersen M.R."/>
            <person name="Neff N."/>
            <person name="Passarelli B."/>
            <person name="Koh W."/>
            <person name="Fan H.C."/>
            <person name="Wang J."/>
            <person name="Gui Y."/>
            <person name="Lee K.H."/>
            <person name="Betenbaugh M.J."/>
            <person name="Quake S.R."/>
            <person name="Famili I."/>
            <person name="Palsson B.O."/>
            <person name="Wang J."/>
        </authorList>
    </citation>
    <scope>NUCLEOTIDE SEQUENCE [LARGE SCALE GENOMIC DNA]</scope>
    <source>
        <strain evidence="2">CHO K1 cell line</strain>
    </source>
</reference>
<name>G3IQ78_CRIGR</name>
<dbReference type="EMBL" id="JH034125">
    <property type="protein sequence ID" value="EGV91201.1"/>
    <property type="molecule type" value="Genomic_DNA"/>
</dbReference>
<evidence type="ECO:0000313" key="2">
    <source>
        <dbReference type="Proteomes" id="UP000001075"/>
    </source>
</evidence>
<organism evidence="1 2">
    <name type="scientific">Cricetulus griseus</name>
    <name type="common">Chinese hamster</name>
    <name type="synonym">Cricetulus barabensis griseus</name>
    <dbReference type="NCBI Taxonomy" id="10029"/>
    <lineage>
        <taxon>Eukaryota</taxon>
        <taxon>Metazoa</taxon>
        <taxon>Chordata</taxon>
        <taxon>Craniata</taxon>
        <taxon>Vertebrata</taxon>
        <taxon>Euteleostomi</taxon>
        <taxon>Mammalia</taxon>
        <taxon>Eutheria</taxon>
        <taxon>Euarchontoglires</taxon>
        <taxon>Glires</taxon>
        <taxon>Rodentia</taxon>
        <taxon>Myomorpha</taxon>
        <taxon>Muroidea</taxon>
        <taxon>Cricetidae</taxon>
        <taxon>Cricetinae</taxon>
        <taxon>Cricetulus</taxon>
    </lineage>
</organism>